<dbReference type="Gene3D" id="3.30.70.2520">
    <property type="match status" value="1"/>
</dbReference>
<dbReference type="RefSeq" id="WP_380531194.1">
    <property type="nucleotide sequence ID" value="NZ_JBHFAB010000001.1"/>
</dbReference>
<comment type="caution">
    <text evidence="3">The sequence shown here is derived from an EMBL/GenBank/DDBJ whole genome shotgun (WGS) entry which is preliminary data.</text>
</comment>
<dbReference type="InterPro" id="IPR007173">
    <property type="entry name" value="ALO_C"/>
</dbReference>
<name>A0ABV6VNL4_9ACTN</name>
<evidence type="ECO:0000313" key="4">
    <source>
        <dbReference type="Proteomes" id="UP001592531"/>
    </source>
</evidence>
<gene>
    <name evidence="3" type="ORF">ACEZDE_01380</name>
</gene>
<feature type="non-terminal residue" evidence="3">
    <location>
        <position position="45"/>
    </location>
</feature>
<dbReference type="Proteomes" id="UP001592531">
    <property type="component" value="Unassembled WGS sequence"/>
</dbReference>
<proteinExistence type="predicted"/>
<evidence type="ECO:0000259" key="2">
    <source>
        <dbReference type="Pfam" id="PF04030"/>
    </source>
</evidence>
<keyword evidence="4" id="KW-1185">Reference proteome</keyword>
<dbReference type="EMBL" id="JBHFAB010000001">
    <property type="protein sequence ID" value="MFC1415301.1"/>
    <property type="molecule type" value="Genomic_DNA"/>
</dbReference>
<evidence type="ECO:0000256" key="1">
    <source>
        <dbReference type="ARBA" id="ARBA00023002"/>
    </source>
</evidence>
<accession>A0ABV6VNL4</accession>
<organism evidence="3 4">
    <name type="scientific">Streptacidiphilus cavernicola</name>
    <dbReference type="NCBI Taxonomy" id="3342716"/>
    <lineage>
        <taxon>Bacteria</taxon>
        <taxon>Bacillati</taxon>
        <taxon>Actinomycetota</taxon>
        <taxon>Actinomycetes</taxon>
        <taxon>Kitasatosporales</taxon>
        <taxon>Streptomycetaceae</taxon>
        <taxon>Streptacidiphilus</taxon>
    </lineage>
</organism>
<keyword evidence="1" id="KW-0560">Oxidoreductase</keyword>
<reference evidence="3 4" key="1">
    <citation type="submission" date="2024-09" db="EMBL/GenBank/DDBJ databases">
        <authorList>
            <person name="Lee S.D."/>
        </authorList>
    </citation>
    <scope>NUCLEOTIDE SEQUENCE [LARGE SCALE GENOMIC DNA]</scope>
    <source>
        <strain evidence="3 4">N8-3</strain>
    </source>
</reference>
<evidence type="ECO:0000313" key="3">
    <source>
        <dbReference type="EMBL" id="MFC1415301.1"/>
    </source>
</evidence>
<feature type="domain" description="D-arabinono-1,4-lactone oxidase C-terminal" evidence="2">
    <location>
        <begin position="6"/>
        <end position="44"/>
    </location>
</feature>
<protein>
    <submittedName>
        <fullName evidence="3">D-arabinono-1,4-lactone oxidase</fullName>
    </submittedName>
</protein>
<sequence length="45" mass="4861">MAPVLAALEEALLPLGARPHWGKLFTATPARAAALYPRADDFRTL</sequence>
<dbReference type="Pfam" id="PF04030">
    <property type="entry name" value="ALO"/>
    <property type="match status" value="1"/>
</dbReference>